<sequence length="291" mass="33268">MNTYNKPYIIAEIGCNHKGDMQIAKELIQMAKIFCNVDAVKFQKRHNIELLTEEQYNNPHPNPLNSYGDTYGEHREYLEFSVTQHQELKSFCESIDIDYSTSVWDLTSAKEIASLQPKFIKIPSACNNNVTMLEWLCEYYKGELHISTGMTTKSEIEDLVQLFSKHNRAKDLVLYNCTSGYPVLFEDVCLLDINLLIENYGNQVKHIGFSGHHLGIAVDVAAYTLGAPIIERHYTLDRTWKGTDHAASLEPMGLRKLSRDLNAVHKALTFKSQDILPIEQVQRDKLKNQKG</sequence>
<evidence type="ECO:0000313" key="3">
    <source>
        <dbReference type="Proteomes" id="UP000029643"/>
    </source>
</evidence>
<accession>A0A090X6T2</accession>
<dbReference type="Gene3D" id="3.20.20.70">
    <property type="entry name" value="Aldolase class I"/>
    <property type="match status" value="1"/>
</dbReference>
<gene>
    <name evidence="2" type="ORF">JCM19274_386</name>
</gene>
<dbReference type="InterPro" id="IPR013132">
    <property type="entry name" value="PseI/NeuA/B-like_N"/>
</dbReference>
<dbReference type="EMBL" id="BBNU01000018">
    <property type="protein sequence ID" value="GAL81827.1"/>
    <property type="molecule type" value="Genomic_DNA"/>
</dbReference>
<evidence type="ECO:0000259" key="1">
    <source>
        <dbReference type="Pfam" id="PF03102"/>
    </source>
</evidence>
<organism evidence="2 3">
    <name type="scientific">Algibacter lectus</name>
    <dbReference type="NCBI Taxonomy" id="221126"/>
    <lineage>
        <taxon>Bacteria</taxon>
        <taxon>Pseudomonadati</taxon>
        <taxon>Bacteroidota</taxon>
        <taxon>Flavobacteriia</taxon>
        <taxon>Flavobacteriales</taxon>
        <taxon>Flavobacteriaceae</taxon>
        <taxon>Algibacter</taxon>
    </lineage>
</organism>
<dbReference type="STRING" id="221126.SAMN04489722_106223"/>
<dbReference type="AlphaFoldDB" id="A0A090X6T2"/>
<feature type="domain" description="PseI/NeuA/B-like" evidence="1">
    <location>
        <begin position="27"/>
        <end position="270"/>
    </location>
</feature>
<dbReference type="EC" id="2.5.1.56" evidence="2"/>
<dbReference type="SUPFAM" id="SSF51569">
    <property type="entry name" value="Aldolase"/>
    <property type="match status" value="1"/>
</dbReference>
<dbReference type="RefSeq" id="WP_042500239.1">
    <property type="nucleotide sequence ID" value="NZ_BBNU01000018.1"/>
</dbReference>
<dbReference type="GO" id="GO:0050462">
    <property type="term" value="F:N-acetylneuraminate synthase activity"/>
    <property type="evidence" value="ECO:0007669"/>
    <property type="project" value="UniProtKB-EC"/>
</dbReference>
<dbReference type="InterPro" id="IPR051690">
    <property type="entry name" value="PseI-like"/>
</dbReference>
<name>A0A090X6T2_9FLAO</name>
<evidence type="ECO:0000313" key="2">
    <source>
        <dbReference type="EMBL" id="GAL81827.1"/>
    </source>
</evidence>
<dbReference type="InterPro" id="IPR013785">
    <property type="entry name" value="Aldolase_TIM"/>
</dbReference>
<dbReference type="Pfam" id="PF03102">
    <property type="entry name" value="NeuB"/>
    <property type="match status" value="1"/>
</dbReference>
<proteinExistence type="predicted"/>
<keyword evidence="2" id="KW-0808">Transferase</keyword>
<comment type="caution">
    <text evidence="2">The sequence shown here is derived from an EMBL/GenBank/DDBJ whole genome shotgun (WGS) entry which is preliminary data.</text>
</comment>
<dbReference type="GO" id="GO:0047444">
    <property type="term" value="F:N-acylneuraminate-9-phosphate synthase activity"/>
    <property type="evidence" value="ECO:0007669"/>
    <property type="project" value="TreeGrafter"/>
</dbReference>
<protein>
    <submittedName>
        <fullName evidence="2">N-acetylneuraminate synthase</fullName>
        <ecNumber evidence="2">2.5.1.56</ecNumber>
    </submittedName>
</protein>
<dbReference type="GO" id="GO:0016051">
    <property type="term" value="P:carbohydrate biosynthetic process"/>
    <property type="evidence" value="ECO:0007669"/>
    <property type="project" value="InterPro"/>
</dbReference>
<reference evidence="2 3" key="1">
    <citation type="journal article" date="2014" name="Genome Announc.">
        <title>Draft Genome Sequences of Marine Flavobacterium Algibacter lectus Strains SS8 and NR4.</title>
        <authorList>
            <person name="Takatani N."/>
            <person name="Nakanishi M."/>
            <person name="Meirelles P."/>
            <person name="Mino S."/>
            <person name="Suda W."/>
            <person name="Oshima K."/>
            <person name="Hattori M."/>
            <person name="Ohkuma M."/>
            <person name="Hosokawa M."/>
            <person name="Miyashita K."/>
            <person name="Thompson F.L."/>
            <person name="Niwa A."/>
            <person name="Sawabe T."/>
            <person name="Sawabe T."/>
        </authorList>
    </citation>
    <scope>NUCLEOTIDE SEQUENCE [LARGE SCALE GENOMIC DNA]</scope>
    <source>
        <strain evidence="3">JCM19274</strain>
    </source>
</reference>
<dbReference type="Proteomes" id="UP000029643">
    <property type="component" value="Unassembled WGS sequence"/>
</dbReference>
<dbReference type="PANTHER" id="PTHR42966">
    <property type="entry name" value="N-ACETYLNEURAMINATE SYNTHASE"/>
    <property type="match status" value="1"/>
</dbReference>
<dbReference type="PANTHER" id="PTHR42966:SF1">
    <property type="entry name" value="SIALIC ACID SYNTHASE"/>
    <property type="match status" value="1"/>
</dbReference>